<dbReference type="Proteomes" id="UP000474104">
    <property type="component" value="Unassembled WGS sequence"/>
</dbReference>
<dbReference type="OrthoDB" id="9803913at2"/>
<keyword evidence="2" id="KW-0378">Hydrolase</keyword>
<dbReference type="GO" id="GO:0016818">
    <property type="term" value="F:hydrolase activity, acting on acid anhydrides, in phosphorus-containing anhydrides"/>
    <property type="evidence" value="ECO:0007669"/>
    <property type="project" value="InterPro"/>
</dbReference>
<comment type="similarity">
    <text evidence="4">Belongs to the helicase family. DinG subfamily.</text>
</comment>
<dbReference type="GO" id="GO:0003678">
    <property type="term" value="F:DNA helicase activity"/>
    <property type="evidence" value="ECO:0007669"/>
    <property type="project" value="TreeGrafter"/>
</dbReference>
<keyword evidence="1" id="KW-0547">Nucleotide-binding</keyword>
<dbReference type="GO" id="GO:0005524">
    <property type="term" value="F:ATP binding"/>
    <property type="evidence" value="ECO:0007669"/>
    <property type="project" value="UniProtKB-KW"/>
</dbReference>
<evidence type="ECO:0000313" key="7">
    <source>
        <dbReference type="Proteomes" id="UP000474104"/>
    </source>
</evidence>
<dbReference type="Gene3D" id="3.40.50.300">
    <property type="entry name" value="P-loop containing nucleotide triphosphate hydrolases"/>
    <property type="match status" value="2"/>
</dbReference>
<dbReference type="PANTHER" id="PTHR11472">
    <property type="entry name" value="DNA REPAIR DEAD HELICASE RAD3/XP-D SUBFAMILY MEMBER"/>
    <property type="match status" value="1"/>
</dbReference>
<dbReference type="SUPFAM" id="SSF52540">
    <property type="entry name" value="P-loop containing nucleoside triphosphate hydrolases"/>
    <property type="match status" value="2"/>
</dbReference>
<evidence type="ECO:0000256" key="1">
    <source>
        <dbReference type="ARBA" id="ARBA00022741"/>
    </source>
</evidence>
<protein>
    <submittedName>
        <fullName evidence="6">ATP-dependent DNA helicase</fullName>
    </submittedName>
</protein>
<comment type="caution">
    <text evidence="6">The sequence shown here is derived from an EMBL/GenBank/DDBJ whole genome shotgun (WGS) entry which is preliminary data.</text>
</comment>
<keyword evidence="3" id="KW-0067">ATP-binding</keyword>
<feature type="domain" description="Helicase ATP-binding" evidence="5">
    <location>
        <begin position="17"/>
        <end position="301"/>
    </location>
</feature>
<dbReference type="SMART" id="SM00491">
    <property type="entry name" value="HELICc2"/>
    <property type="match status" value="1"/>
</dbReference>
<dbReference type="PROSITE" id="PS51193">
    <property type="entry name" value="HELICASE_ATP_BIND_2"/>
    <property type="match status" value="1"/>
</dbReference>
<reference evidence="6 7" key="1">
    <citation type="submission" date="2019-07" db="EMBL/GenBank/DDBJ databases">
        <title>Draft genome sequences of 15 bacterial species constituting the stable defined intestinal microbiota of the GM15 gnotobiotic mouse model.</title>
        <authorList>
            <person name="Elie C."/>
            <person name="Mathieu A."/>
            <person name="Saliou A."/>
            <person name="Darnaud M."/>
            <person name="Leulier F."/>
            <person name="Tamellini A."/>
        </authorList>
    </citation>
    <scope>NUCLEOTIDE SEQUENCE [LARGE SCALE GENOMIC DNA]</scope>
    <source>
        <strain evidence="7">ASF 502</strain>
    </source>
</reference>
<proteinExistence type="inferred from homology"/>
<accession>A0A9X5CCN3</accession>
<dbReference type="InterPro" id="IPR006555">
    <property type="entry name" value="ATP-dep_Helicase_C"/>
</dbReference>
<evidence type="ECO:0000259" key="5">
    <source>
        <dbReference type="PROSITE" id="PS51193"/>
    </source>
</evidence>
<evidence type="ECO:0000256" key="3">
    <source>
        <dbReference type="ARBA" id="ARBA00022840"/>
    </source>
</evidence>
<dbReference type="PANTHER" id="PTHR11472:SF34">
    <property type="entry name" value="REGULATOR OF TELOMERE ELONGATION HELICASE 1"/>
    <property type="match status" value="1"/>
</dbReference>
<dbReference type="InterPro" id="IPR027417">
    <property type="entry name" value="P-loop_NTPase"/>
</dbReference>
<gene>
    <name evidence="6" type="ORF">FMM80_26925</name>
</gene>
<dbReference type="EMBL" id="VIRB01000151">
    <property type="protein sequence ID" value="NDO72077.1"/>
    <property type="molecule type" value="Genomic_DNA"/>
</dbReference>
<evidence type="ECO:0000256" key="4">
    <source>
        <dbReference type="ARBA" id="ARBA00038058"/>
    </source>
</evidence>
<evidence type="ECO:0000256" key="2">
    <source>
        <dbReference type="ARBA" id="ARBA00022801"/>
    </source>
</evidence>
<dbReference type="Pfam" id="PF13307">
    <property type="entry name" value="Helicase_C_2"/>
    <property type="match status" value="1"/>
</dbReference>
<dbReference type="InterPro" id="IPR014013">
    <property type="entry name" value="Helic_SF1/SF2_ATP-bd_DinG/Rad3"/>
</dbReference>
<evidence type="ECO:0000313" key="6">
    <source>
        <dbReference type="EMBL" id="NDO72077.1"/>
    </source>
</evidence>
<name>A0A9X5CCN3_9FIRM</name>
<dbReference type="InterPro" id="IPR045028">
    <property type="entry name" value="DinG/Rad3-like"/>
</dbReference>
<keyword evidence="6" id="KW-0347">Helicase</keyword>
<dbReference type="GO" id="GO:0006139">
    <property type="term" value="P:nucleobase-containing compound metabolic process"/>
    <property type="evidence" value="ECO:0007669"/>
    <property type="project" value="InterPro"/>
</dbReference>
<dbReference type="AlphaFoldDB" id="A0A9X5CCN3"/>
<dbReference type="GO" id="GO:0003676">
    <property type="term" value="F:nucleic acid binding"/>
    <property type="evidence" value="ECO:0007669"/>
    <property type="project" value="InterPro"/>
</dbReference>
<organism evidence="6 7">
    <name type="scientific">Schaedlerella arabinosiphila</name>
    <dbReference type="NCBI Taxonomy" id="2044587"/>
    <lineage>
        <taxon>Bacteria</taxon>
        <taxon>Bacillati</taxon>
        <taxon>Bacillota</taxon>
        <taxon>Clostridia</taxon>
        <taxon>Lachnospirales</taxon>
        <taxon>Lachnospiraceae</taxon>
        <taxon>Schaedlerella</taxon>
    </lineage>
</organism>
<sequence length="662" mass="76064">MGWHQKKAHEEVEHIFQELMPKHGLAVREEQLRLSHEMLDALWGNQIALCDAGVGIGKTYAYLVACIVKEKYAKQVGNIPRPDHYPAVISTSSIALQEAILQEYIPFLSRLLLGEKLIRKPLKAVVRKGKEHFVCDSRLNQRIASIQDKKKNGNQKKALFALRTCYDMDQVHGLSGFDRRLVCVPRFCPKNCPEKDTCRYRRYMKQVKSIGIHFQICNHNYLLADASHRTKGYRPLLSDYRALVIDEAHKLPEAAVQMCGKTLCSDDILEICYLLEKEHQGIRARRLKAEMKKMFQVIAENHSFENGQRIAFRQTEECVLILKESAALLFEIGRRCRGSVSKWIRSRLEEAGKVLCYFLVPGRKYVLYLEQDAERLPIFCAASREVPSYLQKMLWNRGIPAILTSGTLTSGTSKNGNGFLRTRQMLGLDEKDRKRKSGIQEYVAESPFEYRRNCLLYLPQDGKRLRHGSREEAVWVAKSIRQLAGSTHGHTLVLFTSYSLMGSVYQILRSSLPFPMVEVWRHTQEEIMRFKTLENAVLFAAGSCWEGVDFPGDMVSSLIIVRLPFAVPDPVRDAEKERYGNLREYIEAVAIPDMQKKLRQGFGRAIRTETDTCVVTILDQRAARGGRYYEDVLSALPPCQMAESLEDVEHFIRRRKNVDYYM</sequence>